<keyword evidence="1" id="KW-0732">Signal</keyword>
<protein>
    <submittedName>
        <fullName evidence="2">Uncharacterized protein</fullName>
    </submittedName>
</protein>
<feature type="signal peptide" evidence="1">
    <location>
        <begin position="1"/>
        <end position="32"/>
    </location>
</feature>
<reference evidence="3" key="1">
    <citation type="submission" date="2016-10" db="EMBL/GenBank/DDBJ databases">
        <authorList>
            <person name="Varghese N."/>
            <person name="Submissions S."/>
        </authorList>
    </citation>
    <scope>NUCLEOTIDE SEQUENCE [LARGE SCALE GENOMIC DNA]</scope>
    <source>
        <strain evidence="3">CGMCC 1.7715</strain>
    </source>
</reference>
<evidence type="ECO:0000313" key="2">
    <source>
        <dbReference type="EMBL" id="SFO93768.1"/>
    </source>
</evidence>
<dbReference type="PROSITE" id="PS51257">
    <property type="entry name" value="PROKAR_LIPOPROTEIN"/>
    <property type="match status" value="1"/>
</dbReference>
<accession>A0A1I5L975</accession>
<proteinExistence type="predicted"/>
<dbReference type="AlphaFoldDB" id="A0A1I5L975"/>
<sequence length="55" mass="5541">MKTLDQAPSASRRTVKLAVMAAALGVAGCFTAAFTFAGTEAQAGEQADAPIVATR</sequence>
<dbReference type="STRING" id="604088.SAMN04488060_0835"/>
<keyword evidence="3" id="KW-1185">Reference proteome</keyword>
<dbReference type="EMBL" id="FOWZ01000001">
    <property type="protein sequence ID" value="SFO93768.1"/>
    <property type="molecule type" value="Genomic_DNA"/>
</dbReference>
<name>A0A1I5L975_9SPHN</name>
<organism evidence="2 3">
    <name type="scientific">Qipengyuania nanhaisediminis</name>
    <dbReference type="NCBI Taxonomy" id="604088"/>
    <lineage>
        <taxon>Bacteria</taxon>
        <taxon>Pseudomonadati</taxon>
        <taxon>Pseudomonadota</taxon>
        <taxon>Alphaproteobacteria</taxon>
        <taxon>Sphingomonadales</taxon>
        <taxon>Erythrobacteraceae</taxon>
        <taxon>Qipengyuania</taxon>
    </lineage>
</organism>
<gene>
    <name evidence="2" type="ORF">SAMN04488060_0835</name>
</gene>
<evidence type="ECO:0000313" key="3">
    <source>
        <dbReference type="Proteomes" id="UP000199331"/>
    </source>
</evidence>
<dbReference type="Proteomes" id="UP000199331">
    <property type="component" value="Unassembled WGS sequence"/>
</dbReference>
<dbReference type="RefSeq" id="WP_177201796.1">
    <property type="nucleotide sequence ID" value="NZ_FOWZ01000001.1"/>
</dbReference>
<evidence type="ECO:0000256" key="1">
    <source>
        <dbReference type="SAM" id="SignalP"/>
    </source>
</evidence>
<feature type="chain" id="PRO_5011710958" evidence="1">
    <location>
        <begin position="33"/>
        <end position="55"/>
    </location>
</feature>